<protein>
    <submittedName>
        <fullName evidence="2">Uncharacterized protein</fullName>
    </submittedName>
</protein>
<accession>A0AAD9GXX2</accession>
<feature type="compositionally biased region" description="Polar residues" evidence="1">
    <location>
        <begin position="1"/>
        <end position="37"/>
    </location>
</feature>
<feature type="region of interest" description="Disordered" evidence="1">
    <location>
        <begin position="1"/>
        <end position="76"/>
    </location>
</feature>
<evidence type="ECO:0000313" key="2">
    <source>
        <dbReference type="EMBL" id="KAK1947080.1"/>
    </source>
</evidence>
<name>A0AAD9GXX2_9STRA</name>
<dbReference type="Proteomes" id="UP001259832">
    <property type="component" value="Unassembled WGS sequence"/>
</dbReference>
<dbReference type="EMBL" id="JASMQC010000002">
    <property type="protein sequence ID" value="KAK1947080.1"/>
    <property type="molecule type" value="Genomic_DNA"/>
</dbReference>
<organism evidence="2 3">
    <name type="scientific">Phytophthora citrophthora</name>
    <dbReference type="NCBI Taxonomy" id="4793"/>
    <lineage>
        <taxon>Eukaryota</taxon>
        <taxon>Sar</taxon>
        <taxon>Stramenopiles</taxon>
        <taxon>Oomycota</taxon>
        <taxon>Peronosporomycetes</taxon>
        <taxon>Peronosporales</taxon>
        <taxon>Peronosporaceae</taxon>
        <taxon>Phytophthora</taxon>
    </lineage>
</organism>
<evidence type="ECO:0000256" key="1">
    <source>
        <dbReference type="SAM" id="MobiDB-lite"/>
    </source>
</evidence>
<keyword evidence="3" id="KW-1185">Reference proteome</keyword>
<comment type="caution">
    <text evidence="2">The sequence shown here is derived from an EMBL/GenBank/DDBJ whole genome shotgun (WGS) entry which is preliminary data.</text>
</comment>
<dbReference type="AlphaFoldDB" id="A0AAD9GXX2"/>
<evidence type="ECO:0000313" key="3">
    <source>
        <dbReference type="Proteomes" id="UP001259832"/>
    </source>
</evidence>
<gene>
    <name evidence="2" type="ORF">P3T76_001090</name>
</gene>
<proteinExistence type="predicted"/>
<sequence length="76" mass="7870">MRRPISPNTSGTTGNAPTGGSKTENASIKKTPPTASAPSCDKPLLNSKGKDKSLPTIQSQPGDDHSGSEEEFDVDT</sequence>
<reference evidence="2" key="1">
    <citation type="submission" date="2023-08" db="EMBL/GenBank/DDBJ databases">
        <title>Reference Genome Resource for the Citrus Pathogen Phytophthora citrophthora.</title>
        <authorList>
            <person name="Moller H."/>
            <person name="Coetzee B."/>
            <person name="Rose L.J."/>
            <person name="Van Niekerk J.M."/>
        </authorList>
    </citation>
    <scope>NUCLEOTIDE SEQUENCE</scope>
    <source>
        <strain evidence="2">STE-U-9442</strain>
    </source>
</reference>